<keyword evidence="2" id="KW-1133">Transmembrane helix</keyword>
<feature type="chain" id="PRO_5004670398" description="Transmembrane protein" evidence="3">
    <location>
        <begin position="22"/>
        <end position="454"/>
    </location>
</feature>
<evidence type="ECO:0000256" key="2">
    <source>
        <dbReference type="SAM" id="Phobius"/>
    </source>
</evidence>
<evidence type="ECO:0008006" key="6">
    <source>
        <dbReference type="Google" id="ProtNLM"/>
    </source>
</evidence>
<sequence>MQGRYALGVLLLLGSAACSAAEPAAVLDELGFSGKEATPSHTQEVEERAEEEPVTSPEARLIMLFRDAASAIDNASANGTLPLKPPAPQGPEAENAVTAVQPGQVGAPISTVFTNQARGRGLLLFGTFMLVIGVVLSLGGNRPSARVQPSSMDVTLQKTLELMDTLGVKSASNLAVGCIIAGLIELYRSLNGGQNSPQPGQAAQPPVRGRMLLVLAFGALLASLSMAGVDISNLNVSEFMRVLIQYISKAHLGLFAAGGAAFVKSLYEVMEHQQQQQQQSGTSLQQGTTGAPADEKQPTSAEVVGDLTAAPSAESNEKPEKNGVDEIITASQTPSGEPSLVQGSSSGEQAKPVAGAQAETKQETPIPTEEVPDKDIRGEGTTQEASVSQEAAKDAVGGQADSDQNDAMERHADNAAPAEAGSTVAAEVHMPAPQESHEHVQQEPELQKGAPDDN</sequence>
<feature type="transmembrane region" description="Helical" evidence="2">
    <location>
        <begin position="122"/>
        <end position="140"/>
    </location>
</feature>
<gene>
    <name evidence="4" type="ORF">EPH_0002770</name>
</gene>
<evidence type="ECO:0000313" key="5">
    <source>
        <dbReference type="Proteomes" id="UP000018201"/>
    </source>
</evidence>
<evidence type="ECO:0000256" key="3">
    <source>
        <dbReference type="SAM" id="SignalP"/>
    </source>
</evidence>
<dbReference type="VEuPathDB" id="ToxoDB:EPH_0002770"/>
<dbReference type="AlphaFoldDB" id="U6G2S9"/>
<dbReference type="PROSITE" id="PS51257">
    <property type="entry name" value="PROKAR_LIPOPROTEIN"/>
    <property type="match status" value="1"/>
</dbReference>
<keyword evidence="2" id="KW-0472">Membrane</keyword>
<name>U6G2S9_9EIME</name>
<feature type="signal peptide" evidence="3">
    <location>
        <begin position="1"/>
        <end position="21"/>
    </location>
</feature>
<reference evidence="4" key="1">
    <citation type="submission" date="2013-10" db="EMBL/GenBank/DDBJ databases">
        <title>Genomic analysis of the causative agents of coccidiosis in chickens.</title>
        <authorList>
            <person name="Reid A.J."/>
            <person name="Blake D."/>
            <person name="Billington K."/>
            <person name="Browne H."/>
            <person name="Dunn M."/>
            <person name="Hung S."/>
            <person name="Kawahara F."/>
            <person name="Miranda-Saavedra D."/>
            <person name="Mourier T."/>
            <person name="Nagra H."/>
            <person name="Otto T.D."/>
            <person name="Rawlings N."/>
            <person name="Sanchez A."/>
            <person name="Sanders M."/>
            <person name="Subramaniam C."/>
            <person name="Tay Y."/>
            <person name="Dear P."/>
            <person name="Doerig C."/>
            <person name="Gruber A."/>
            <person name="Parkinson J."/>
            <person name="Shirley M."/>
            <person name="Wan K.L."/>
            <person name="Berriman M."/>
            <person name="Tomley F."/>
            <person name="Pain A."/>
        </authorList>
    </citation>
    <scope>NUCLEOTIDE SEQUENCE [LARGE SCALE GENOMIC DNA]</scope>
    <source>
        <strain evidence="4">Houghton</strain>
    </source>
</reference>
<feature type="transmembrane region" description="Helical" evidence="2">
    <location>
        <begin position="211"/>
        <end position="231"/>
    </location>
</feature>
<feature type="region of interest" description="Disordered" evidence="1">
    <location>
        <begin position="35"/>
        <end position="54"/>
    </location>
</feature>
<protein>
    <recommendedName>
        <fullName evidence="6">Transmembrane protein</fullName>
    </recommendedName>
</protein>
<dbReference type="Proteomes" id="UP000018201">
    <property type="component" value="Unassembled WGS sequence"/>
</dbReference>
<keyword evidence="3" id="KW-0732">Signal</keyword>
<evidence type="ECO:0000256" key="1">
    <source>
        <dbReference type="SAM" id="MobiDB-lite"/>
    </source>
</evidence>
<feature type="compositionally biased region" description="Polar residues" evidence="1">
    <location>
        <begin position="380"/>
        <end position="389"/>
    </location>
</feature>
<feature type="region of interest" description="Disordered" evidence="1">
    <location>
        <begin position="277"/>
        <end position="300"/>
    </location>
</feature>
<feature type="compositionally biased region" description="Polar residues" evidence="1">
    <location>
        <begin position="330"/>
        <end position="348"/>
    </location>
</feature>
<organism evidence="4 5">
    <name type="scientific">Eimeria praecox</name>
    <dbReference type="NCBI Taxonomy" id="51316"/>
    <lineage>
        <taxon>Eukaryota</taxon>
        <taxon>Sar</taxon>
        <taxon>Alveolata</taxon>
        <taxon>Apicomplexa</taxon>
        <taxon>Conoidasida</taxon>
        <taxon>Coccidia</taxon>
        <taxon>Eucoccidiorida</taxon>
        <taxon>Eimeriorina</taxon>
        <taxon>Eimeriidae</taxon>
        <taxon>Eimeria</taxon>
    </lineage>
</organism>
<accession>U6G2S9</accession>
<feature type="compositionally biased region" description="Basic and acidic residues" evidence="1">
    <location>
        <begin position="435"/>
        <end position="446"/>
    </location>
</feature>
<reference evidence="4" key="2">
    <citation type="submission" date="2013-10" db="EMBL/GenBank/DDBJ databases">
        <authorList>
            <person name="Aslett M."/>
        </authorList>
    </citation>
    <scope>NUCLEOTIDE SEQUENCE [LARGE SCALE GENOMIC DNA]</scope>
    <source>
        <strain evidence="4">Houghton</strain>
    </source>
</reference>
<proteinExistence type="predicted"/>
<feature type="compositionally biased region" description="Low complexity" evidence="1">
    <location>
        <begin position="277"/>
        <end position="290"/>
    </location>
</feature>
<dbReference type="OrthoDB" id="348709at2759"/>
<dbReference type="EMBL" id="HG690412">
    <property type="protein sequence ID" value="CDI74536.1"/>
    <property type="molecule type" value="Genomic_DNA"/>
</dbReference>
<feature type="region of interest" description="Disordered" evidence="1">
    <location>
        <begin position="330"/>
        <end position="454"/>
    </location>
</feature>
<keyword evidence="5" id="KW-1185">Reference proteome</keyword>
<evidence type="ECO:0000313" key="4">
    <source>
        <dbReference type="EMBL" id="CDI74536.1"/>
    </source>
</evidence>
<keyword evidence="2" id="KW-0812">Transmembrane</keyword>